<feature type="compositionally biased region" description="Polar residues" evidence="7">
    <location>
        <begin position="493"/>
        <end position="522"/>
    </location>
</feature>
<feature type="compositionally biased region" description="Polar residues" evidence="7">
    <location>
        <begin position="837"/>
        <end position="851"/>
    </location>
</feature>
<feature type="region of interest" description="Disordered" evidence="7">
    <location>
        <begin position="761"/>
        <end position="956"/>
    </location>
</feature>
<feature type="compositionally biased region" description="Low complexity" evidence="7">
    <location>
        <begin position="791"/>
        <end position="811"/>
    </location>
</feature>
<dbReference type="InterPro" id="IPR027417">
    <property type="entry name" value="P-loop_NTPase"/>
</dbReference>
<evidence type="ECO:0000256" key="6">
    <source>
        <dbReference type="PROSITE-ProRule" id="PRU00552"/>
    </source>
</evidence>
<feature type="region of interest" description="Disordered" evidence="7">
    <location>
        <begin position="490"/>
        <end position="522"/>
    </location>
</feature>
<feature type="compositionally biased region" description="Polar residues" evidence="7">
    <location>
        <begin position="812"/>
        <end position="826"/>
    </location>
</feature>
<sequence>MEVGGVAHSLDGKVRTEDVKLKELAPFSKMLLSDAVRKGLQKTGFVYPTGIQATSIPMGKSGLDLLVQSKSGTGKTLIFCTIILEAYRMDLTEPQSLIVAPTREIAVQIELVLNQIGSCCNGFRAVSVIGGLDVADDRKRLHGAKAVVGTPGRLLHLIQNNVLNTSKIRLLVLDEADKMYTQSFRQDLRRIQNALPAKRQTIACSATFCDGLDEELAKIMRNPLLISTEERATLLVGIKQFVYEVAEQKTSILEMQTKLAALRVIFGRIAFKQCLIFAGSQSRANSYCNYLEKEGWPCELISGAQDQKTRLEMFHKFREFKTRIIITTDLMARGVDSEHVNLVINLELPTDMVTYLHRIGRAGRFGSHGIAINFVANEKDRCTLTRLITRIGNGMSVLKFPQKELAAEEQEHDFWDFSNFEKDKQRFGLFGCEALAPLASLEHSSFSDTQENKENLNDNQLNTSSSIDTNTFQVDSKDSALNMQDNLLERPENNNQHYSPSHNLTIDSRQNSSQQLPSSNTIDDASSIAADSLRSSQQDISRYQSVLMQKAAIPTLFEFLVDPNSSESKADVDGGETKKKPQIDLFEDYKKAVLTNSDNSLKETETACVPDAAPISKKIAAYKSMLIDQPEQKQVVESKPDIYSDYANFNTDENSSSLSQETLSNDIDKATFILSVATPPKMHDSIEEYVNTTSTSELKNGASTSESREVSEVKHFTSPAHNQPNNNIPDVIPANQRLLGLAYNQQQLQNLTVNVGARIEIPPQQPGQADSPAPNDSVLNSHDEDHSPTISNSGSLHSHSNSEHGGSSGFNERNTTSASSGIVTSDTEAERYVENGYYSSSLESGTGSINEGNEEVMQPNPEQEAEVESSTDDDFDDDEEDYYEDEDEEECADFEDEEDEDIEENDEEDWFEDKRDDDDDGLEVEVEEEDAHDYSNSNGVHNEFESDNESGCGAPFYANYESGAERKNECEPNAAGPEDEKVVLATEVKAEIATTSKANLKHEFNKTNLKHEFDKADLKVDSDKTKLQHESNKTNLNHKSNKTNLKHENEPMETAKATKAHKRDKKRSTRKSAPSTQYGVYASYYNCYDSNYVTAHALWMEMYRKQVEQIQDYVRLTREVARSEDEK</sequence>
<dbReference type="InParanoid" id="A0A6I9VGC3"/>
<evidence type="ECO:0000259" key="9">
    <source>
        <dbReference type="PROSITE" id="PS51194"/>
    </source>
</evidence>
<keyword evidence="3" id="KW-0378">Hydrolase</keyword>
<dbReference type="InterPro" id="IPR014001">
    <property type="entry name" value="Helicase_ATP-bd"/>
</dbReference>
<dbReference type="GO" id="GO:0003724">
    <property type="term" value="F:RNA helicase activity"/>
    <property type="evidence" value="ECO:0007669"/>
    <property type="project" value="UniProtKB-EC"/>
</dbReference>
<dbReference type="PANTHER" id="PTHR47959:SF13">
    <property type="entry name" value="ATP-DEPENDENT RNA HELICASE RHLE"/>
    <property type="match status" value="1"/>
</dbReference>
<evidence type="ECO:0000313" key="12">
    <source>
        <dbReference type="RefSeq" id="XP_011208907.2"/>
    </source>
</evidence>
<proteinExistence type="predicted"/>
<gene>
    <name evidence="12" type="primary">LOC105230037</name>
</gene>
<dbReference type="SUPFAM" id="SSF52540">
    <property type="entry name" value="P-loop containing nucleoside triphosphate hydrolases"/>
    <property type="match status" value="1"/>
</dbReference>
<dbReference type="GeneID" id="105230037"/>
<dbReference type="InterPro" id="IPR050079">
    <property type="entry name" value="DEAD_box_RNA_helicase"/>
</dbReference>
<dbReference type="KEGG" id="bdr:105230037"/>
<feature type="compositionally biased region" description="Polar residues" evidence="7">
    <location>
        <begin position="693"/>
        <end position="705"/>
    </location>
</feature>
<feature type="compositionally biased region" description="Polar residues" evidence="7">
    <location>
        <begin position="719"/>
        <end position="728"/>
    </location>
</feature>
<dbReference type="SMART" id="SM00490">
    <property type="entry name" value="HELICc"/>
    <property type="match status" value="1"/>
</dbReference>
<dbReference type="RefSeq" id="XP_011208907.2">
    <property type="nucleotide sequence ID" value="XM_011210605.4"/>
</dbReference>
<accession>A0A6I9VGC3</accession>
<evidence type="ECO:0000259" key="8">
    <source>
        <dbReference type="PROSITE" id="PS51192"/>
    </source>
</evidence>
<keyword evidence="4" id="KW-0347">Helicase</keyword>
<dbReference type="GO" id="GO:0010468">
    <property type="term" value="P:regulation of gene expression"/>
    <property type="evidence" value="ECO:0007669"/>
    <property type="project" value="UniProtKB-ARBA"/>
</dbReference>
<dbReference type="InterPro" id="IPR011545">
    <property type="entry name" value="DEAD/DEAH_box_helicase_dom"/>
</dbReference>
<dbReference type="Proteomes" id="UP001652620">
    <property type="component" value="Chromosome 5"/>
</dbReference>
<dbReference type="InterPro" id="IPR001650">
    <property type="entry name" value="Helicase_C-like"/>
</dbReference>
<feature type="compositionally biased region" description="Acidic residues" evidence="7">
    <location>
        <begin position="863"/>
        <end position="931"/>
    </location>
</feature>
<dbReference type="Gene3D" id="3.40.50.300">
    <property type="entry name" value="P-loop containing nucleotide triphosphate hydrolases"/>
    <property type="match status" value="2"/>
</dbReference>
<dbReference type="SMART" id="SM00487">
    <property type="entry name" value="DEXDc"/>
    <property type="match status" value="1"/>
</dbReference>
<feature type="region of interest" description="Disordered" evidence="7">
    <location>
        <begin position="445"/>
        <end position="473"/>
    </location>
</feature>
<feature type="region of interest" description="Disordered" evidence="7">
    <location>
        <begin position="1020"/>
        <end position="1073"/>
    </location>
</feature>
<evidence type="ECO:0000313" key="11">
    <source>
        <dbReference type="Proteomes" id="UP001652620"/>
    </source>
</evidence>
<feature type="domain" description="Helicase C-terminal" evidence="9">
    <location>
        <begin position="237"/>
        <end position="406"/>
    </location>
</feature>
<dbReference type="CDD" id="cd18787">
    <property type="entry name" value="SF2_C_DEAD"/>
    <property type="match status" value="1"/>
</dbReference>
<feature type="compositionally biased region" description="Polar residues" evidence="7">
    <location>
        <begin position="457"/>
        <end position="473"/>
    </location>
</feature>
<organism evidence="11 12">
    <name type="scientific">Bactrocera dorsalis</name>
    <name type="common">Oriental fruit fly</name>
    <name type="synonym">Dacus dorsalis</name>
    <dbReference type="NCBI Taxonomy" id="27457"/>
    <lineage>
        <taxon>Eukaryota</taxon>
        <taxon>Metazoa</taxon>
        <taxon>Ecdysozoa</taxon>
        <taxon>Arthropoda</taxon>
        <taxon>Hexapoda</taxon>
        <taxon>Insecta</taxon>
        <taxon>Pterygota</taxon>
        <taxon>Neoptera</taxon>
        <taxon>Endopterygota</taxon>
        <taxon>Diptera</taxon>
        <taxon>Brachycera</taxon>
        <taxon>Muscomorpha</taxon>
        <taxon>Tephritoidea</taxon>
        <taxon>Tephritidae</taxon>
        <taxon>Bactrocera</taxon>
        <taxon>Bactrocera</taxon>
    </lineage>
</organism>
<dbReference type="PROSITE" id="PS51195">
    <property type="entry name" value="Q_MOTIF"/>
    <property type="match status" value="1"/>
</dbReference>
<dbReference type="EC" id="3.6.4.13" evidence="1"/>
<dbReference type="InterPro" id="IPR014014">
    <property type="entry name" value="RNA_helicase_DEAD_Q_motif"/>
</dbReference>
<dbReference type="Pfam" id="PF00271">
    <property type="entry name" value="Helicase_C"/>
    <property type="match status" value="1"/>
</dbReference>
<feature type="domain" description="Helicase ATP-binding" evidence="8">
    <location>
        <begin position="56"/>
        <end position="226"/>
    </location>
</feature>
<dbReference type="InterPro" id="IPR000629">
    <property type="entry name" value="RNA-helicase_DEAD-box_CS"/>
</dbReference>
<keyword evidence="11" id="KW-1185">Reference proteome</keyword>
<dbReference type="PANTHER" id="PTHR47959">
    <property type="entry name" value="ATP-DEPENDENT RNA HELICASE RHLE-RELATED"/>
    <property type="match status" value="1"/>
</dbReference>
<keyword evidence="2" id="KW-0547">Nucleotide-binding</keyword>
<evidence type="ECO:0000259" key="10">
    <source>
        <dbReference type="PROSITE" id="PS51195"/>
    </source>
</evidence>
<evidence type="ECO:0000256" key="1">
    <source>
        <dbReference type="ARBA" id="ARBA00012552"/>
    </source>
</evidence>
<dbReference type="OrthoDB" id="434041at2759"/>
<dbReference type="GO" id="GO:0003676">
    <property type="term" value="F:nucleic acid binding"/>
    <property type="evidence" value="ECO:0007669"/>
    <property type="project" value="InterPro"/>
</dbReference>
<feature type="domain" description="DEAD-box RNA helicase Q" evidence="10">
    <location>
        <begin position="25"/>
        <end position="53"/>
    </location>
</feature>
<dbReference type="GO" id="GO:0016787">
    <property type="term" value="F:hydrolase activity"/>
    <property type="evidence" value="ECO:0007669"/>
    <property type="project" value="UniProtKB-KW"/>
</dbReference>
<evidence type="ECO:0000256" key="3">
    <source>
        <dbReference type="ARBA" id="ARBA00022801"/>
    </source>
</evidence>
<feature type="short sequence motif" description="Q motif" evidence="6">
    <location>
        <begin position="25"/>
        <end position="53"/>
    </location>
</feature>
<evidence type="ECO:0000256" key="2">
    <source>
        <dbReference type="ARBA" id="ARBA00022741"/>
    </source>
</evidence>
<keyword evidence="5" id="KW-0067">ATP-binding</keyword>
<feature type="compositionally biased region" description="Basic and acidic residues" evidence="7">
    <location>
        <begin position="1020"/>
        <end position="1032"/>
    </location>
</feature>
<name>A0A6I9VGC3_BACDO</name>
<reference evidence="12" key="1">
    <citation type="submission" date="2025-08" db="UniProtKB">
        <authorList>
            <consortium name="RefSeq"/>
        </authorList>
    </citation>
    <scope>IDENTIFICATION</scope>
    <source>
        <tissue evidence="12">Adult</tissue>
    </source>
</reference>
<dbReference type="PROSITE" id="PS51192">
    <property type="entry name" value="HELICASE_ATP_BIND_1"/>
    <property type="match status" value="1"/>
</dbReference>
<protein>
    <recommendedName>
        <fullName evidence="1">RNA helicase</fullName>
        <ecNumber evidence="1">3.6.4.13</ecNumber>
    </recommendedName>
</protein>
<evidence type="ECO:0000256" key="5">
    <source>
        <dbReference type="ARBA" id="ARBA00022840"/>
    </source>
</evidence>
<dbReference type="GO" id="GO:0005829">
    <property type="term" value="C:cytosol"/>
    <property type="evidence" value="ECO:0007669"/>
    <property type="project" value="TreeGrafter"/>
</dbReference>
<dbReference type="PROSITE" id="PS00039">
    <property type="entry name" value="DEAD_ATP_HELICASE"/>
    <property type="match status" value="1"/>
</dbReference>
<dbReference type="PROSITE" id="PS51194">
    <property type="entry name" value="HELICASE_CTER"/>
    <property type="match status" value="1"/>
</dbReference>
<evidence type="ECO:0000256" key="7">
    <source>
        <dbReference type="SAM" id="MobiDB-lite"/>
    </source>
</evidence>
<dbReference type="AlphaFoldDB" id="A0A6I9VGC3"/>
<evidence type="ECO:0000256" key="4">
    <source>
        <dbReference type="ARBA" id="ARBA00022806"/>
    </source>
</evidence>
<feature type="region of interest" description="Disordered" evidence="7">
    <location>
        <begin position="693"/>
        <end position="731"/>
    </location>
</feature>
<feature type="compositionally biased region" description="Basic residues" evidence="7">
    <location>
        <begin position="1058"/>
        <end position="1070"/>
    </location>
</feature>
<feature type="compositionally biased region" description="Basic and acidic residues" evidence="7">
    <location>
        <begin position="706"/>
        <end position="715"/>
    </location>
</feature>
<dbReference type="Pfam" id="PF00270">
    <property type="entry name" value="DEAD"/>
    <property type="match status" value="1"/>
</dbReference>
<dbReference type="GO" id="GO:0005524">
    <property type="term" value="F:ATP binding"/>
    <property type="evidence" value="ECO:0007669"/>
    <property type="project" value="UniProtKB-KW"/>
</dbReference>